<dbReference type="InterPro" id="IPR005311">
    <property type="entry name" value="PBP_dimer"/>
</dbReference>
<dbReference type="InterPro" id="IPR012338">
    <property type="entry name" value="Beta-lactam/transpept-like"/>
</dbReference>
<name>A0A371NSH3_9MICO</name>
<protein>
    <submittedName>
        <fullName evidence="7">Penicillin-binding protein 2</fullName>
    </submittedName>
</protein>
<dbReference type="InterPro" id="IPR050515">
    <property type="entry name" value="Beta-lactam/transpept"/>
</dbReference>
<dbReference type="Gene3D" id="3.40.710.10">
    <property type="entry name" value="DD-peptidase/beta-lactamase superfamily"/>
    <property type="match status" value="1"/>
</dbReference>
<comment type="subcellular location">
    <subcellularLocation>
        <location evidence="1">Membrane</location>
    </subcellularLocation>
</comment>
<dbReference type="EMBL" id="QUAB01000046">
    <property type="protein sequence ID" value="REJ04629.1"/>
    <property type="molecule type" value="Genomic_DNA"/>
</dbReference>
<dbReference type="AlphaFoldDB" id="A0A371NSH3"/>
<evidence type="ECO:0000259" key="5">
    <source>
        <dbReference type="Pfam" id="PF00905"/>
    </source>
</evidence>
<comment type="caution">
    <text evidence="7">The sequence shown here is derived from an EMBL/GenBank/DDBJ whole genome shotgun (WGS) entry which is preliminary data.</text>
</comment>
<dbReference type="Gene3D" id="3.30.450.330">
    <property type="match status" value="1"/>
</dbReference>
<gene>
    <name evidence="7" type="ORF">DY023_14425</name>
</gene>
<keyword evidence="3" id="KW-0472">Membrane</keyword>
<feature type="domain" description="Penicillin-binding protein dimerisation" evidence="6">
    <location>
        <begin position="59"/>
        <end position="215"/>
    </location>
</feature>
<dbReference type="PANTHER" id="PTHR30627">
    <property type="entry name" value="PEPTIDOGLYCAN D,D-TRANSPEPTIDASE"/>
    <property type="match status" value="1"/>
</dbReference>
<dbReference type="Pfam" id="PF03717">
    <property type="entry name" value="PBP_dimer"/>
    <property type="match status" value="1"/>
</dbReference>
<dbReference type="OrthoDB" id="9789078at2"/>
<evidence type="ECO:0000256" key="3">
    <source>
        <dbReference type="ARBA" id="ARBA00023136"/>
    </source>
</evidence>
<evidence type="ECO:0000313" key="7">
    <source>
        <dbReference type="EMBL" id="REJ04629.1"/>
    </source>
</evidence>
<evidence type="ECO:0000256" key="4">
    <source>
        <dbReference type="SAM" id="MobiDB-lite"/>
    </source>
</evidence>
<feature type="region of interest" description="Disordered" evidence="4">
    <location>
        <begin position="43"/>
        <end position="63"/>
    </location>
</feature>
<dbReference type="RefSeq" id="WP_116243027.1">
    <property type="nucleotide sequence ID" value="NZ_QUAB01000046.1"/>
</dbReference>
<dbReference type="Gene3D" id="3.90.1310.10">
    <property type="entry name" value="Penicillin-binding protein 2a (Domain 2)"/>
    <property type="match status" value="1"/>
</dbReference>
<feature type="domain" description="Penicillin-binding protein transpeptidase" evidence="5">
    <location>
        <begin position="262"/>
        <end position="567"/>
    </location>
</feature>
<dbReference type="Pfam" id="PF00905">
    <property type="entry name" value="Transpeptidase"/>
    <property type="match status" value="1"/>
</dbReference>
<evidence type="ECO:0000313" key="8">
    <source>
        <dbReference type="Proteomes" id="UP000262172"/>
    </source>
</evidence>
<dbReference type="GO" id="GO:0071555">
    <property type="term" value="P:cell wall organization"/>
    <property type="evidence" value="ECO:0007669"/>
    <property type="project" value="TreeGrafter"/>
</dbReference>
<dbReference type="SUPFAM" id="SSF56601">
    <property type="entry name" value="beta-lactamase/transpeptidase-like"/>
    <property type="match status" value="1"/>
</dbReference>
<reference evidence="7 8" key="1">
    <citation type="submission" date="2018-08" db="EMBL/GenBank/DDBJ databases">
        <title>Isolation, diversity and antifungal activity of Actinobacteria from cow dung.</title>
        <authorList>
            <person name="Ling L."/>
        </authorList>
    </citation>
    <scope>NUCLEOTIDE SEQUENCE [LARGE SCALE GENOMIC DNA]</scope>
    <source>
        <strain evidence="7 8">NEAU-LLE</strain>
    </source>
</reference>
<dbReference type="InterPro" id="IPR036138">
    <property type="entry name" value="PBP_dimer_sf"/>
</dbReference>
<dbReference type="GO" id="GO:0008658">
    <property type="term" value="F:penicillin binding"/>
    <property type="evidence" value="ECO:0007669"/>
    <property type="project" value="InterPro"/>
</dbReference>
<feature type="compositionally biased region" description="Polar residues" evidence="4">
    <location>
        <begin position="49"/>
        <end position="58"/>
    </location>
</feature>
<dbReference type="SUPFAM" id="SSF56519">
    <property type="entry name" value="Penicillin binding protein dimerisation domain"/>
    <property type="match status" value="1"/>
</dbReference>
<dbReference type="InterPro" id="IPR001460">
    <property type="entry name" value="PCN-bd_Tpept"/>
</dbReference>
<comment type="similarity">
    <text evidence="2">Belongs to the transpeptidase family.</text>
</comment>
<accession>A0A371NSH3</accession>
<organism evidence="7 8">
    <name type="scientific">Microbacterium bovistercoris</name>
    <dbReference type="NCBI Taxonomy" id="2293570"/>
    <lineage>
        <taxon>Bacteria</taxon>
        <taxon>Bacillati</taxon>
        <taxon>Actinomycetota</taxon>
        <taxon>Actinomycetes</taxon>
        <taxon>Micrococcales</taxon>
        <taxon>Microbacteriaceae</taxon>
        <taxon>Microbacterium</taxon>
    </lineage>
</organism>
<dbReference type="PANTHER" id="PTHR30627:SF1">
    <property type="entry name" value="PEPTIDOGLYCAN D,D-TRANSPEPTIDASE FTSI"/>
    <property type="match status" value="1"/>
</dbReference>
<keyword evidence="8" id="KW-1185">Reference proteome</keyword>
<evidence type="ECO:0000256" key="2">
    <source>
        <dbReference type="ARBA" id="ARBA00007171"/>
    </source>
</evidence>
<evidence type="ECO:0000259" key="6">
    <source>
        <dbReference type="Pfam" id="PF03717"/>
    </source>
</evidence>
<dbReference type="Proteomes" id="UP000262172">
    <property type="component" value="Unassembled WGS sequence"/>
</dbReference>
<proteinExistence type="inferred from homology"/>
<sequence length="594" mass="64106">MTTRATRSPRRRTVVALAVVLAVLGAFVVRLVDIQVVRADEHVEESRKTGNLGSTQPVAGNRGDIVDENGTVLASSKLVYDAQLDPWLITELEKKDKAPMPWAKASTRIADITGLDADELRSEVAANLADNSDSRYYQLKKKGLSTDQYLDLKELELPYLALKSRAVRVYPNGAVGGNLVGFVNSNGDGYGIEKLQAQCLAPRNGERTYLRGKNGVIVPGSDRETPAVDGGTVKLTIDSDLEWYLSQMIAEEAKIKGAKSATATVVEVKTGKIRAAAQYPALDPNDIDGTHPDYWRSQIFSHTYEPGSTFKPITAATLLEEGAATPLSVVSAKGRERFPNGANIGDSFGHPEYDYTLAGALIDSSNVALSKFGSKVAPEVRYDYLKKFGVGTPTAVGFPDEESGGVRDPRKKPWDNQTYYTTTFGQAFTVTPIQVASAYQTIANGGEHIDLSLVESCTDREGVEHTTEVTKKRVVSEDTAAQVRRMLENVAVQGGLADTVEVPGYRIGTKTGTAQVSDGKGHYKSGAYYTSILGVAPIEDPQYVVMITMEEPTRITSSAATAPALQKALTQVLKTYRVAPSSTPMEAPLPKFGE</sequence>
<evidence type="ECO:0000256" key="1">
    <source>
        <dbReference type="ARBA" id="ARBA00004370"/>
    </source>
</evidence>
<dbReference type="GO" id="GO:0005886">
    <property type="term" value="C:plasma membrane"/>
    <property type="evidence" value="ECO:0007669"/>
    <property type="project" value="TreeGrafter"/>
</dbReference>